<reference evidence="2" key="1">
    <citation type="journal article" date="2021" name="Mol. Ecol. Resour.">
        <title>Apolygus lucorum genome provides insights into omnivorousness and mesophyll feeding.</title>
        <authorList>
            <person name="Liu Y."/>
            <person name="Liu H."/>
            <person name="Wang H."/>
            <person name="Huang T."/>
            <person name="Liu B."/>
            <person name="Yang B."/>
            <person name="Yin L."/>
            <person name="Li B."/>
            <person name="Zhang Y."/>
            <person name="Zhang S."/>
            <person name="Jiang F."/>
            <person name="Zhang X."/>
            <person name="Ren Y."/>
            <person name="Wang B."/>
            <person name="Wang S."/>
            <person name="Lu Y."/>
            <person name="Wu K."/>
            <person name="Fan W."/>
            <person name="Wang G."/>
        </authorList>
    </citation>
    <scope>NUCLEOTIDE SEQUENCE</scope>
    <source>
        <strain evidence="2">12Hb</strain>
    </source>
</reference>
<protein>
    <recommendedName>
        <fullName evidence="4">Single domain-containing protein</fullName>
    </recommendedName>
</protein>
<evidence type="ECO:0000313" key="3">
    <source>
        <dbReference type="Proteomes" id="UP000466442"/>
    </source>
</evidence>
<organism evidence="2 3">
    <name type="scientific">Apolygus lucorum</name>
    <name type="common">Small green plant bug</name>
    <name type="synonym">Lygocoris lucorum</name>
    <dbReference type="NCBI Taxonomy" id="248454"/>
    <lineage>
        <taxon>Eukaryota</taxon>
        <taxon>Metazoa</taxon>
        <taxon>Ecdysozoa</taxon>
        <taxon>Arthropoda</taxon>
        <taxon>Hexapoda</taxon>
        <taxon>Insecta</taxon>
        <taxon>Pterygota</taxon>
        <taxon>Neoptera</taxon>
        <taxon>Paraneoptera</taxon>
        <taxon>Hemiptera</taxon>
        <taxon>Heteroptera</taxon>
        <taxon>Panheteroptera</taxon>
        <taxon>Cimicomorpha</taxon>
        <taxon>Miridae</taxon>
        <taxon>Mirini</taxon>
        <taxon>Apolygus</taxon>
    </lineage>
</organism>
<dbReference type="AlphaFoldDB" id="A0A8S9X246"/>
<feature type="signal peptide" evidence="1">
    <location>
        <begin position="1"/>
        <end position="16"/>
    </location>
</feature>
<sequence>MHTWLILASLFGVAFTKAVNHSTVNHTEGFCSYHGIKIRLGEEAQPPGECYLTVCEEATYKQGRFHQGVSMVTCPTEGGDSDKVRTISETWPDCCDNPDSTDEE</sequence>
<name>A0A8S9X246_APOLU</name>
<evidence type="ECO:0000313" key="2">
    <source>
        <dbReference type="EMBL" id="KAF6202391.1"/>
    </source>
</evidence>
<feature type="chain" id="PRO_5035906838" description="Single domain-containing protein" evidence="1">
    <location>
        <begin position="17"/>
        <end position="104"/>
    </location>
</feature>
<evidence type="ECO:0008006" key="4">
    <source>
        <dbReference type="Google" id="ProtNLM"/>
    </source>
</evidence>
<dbReference type="Proteomes" id="UP000466442">
    <property type="component" value="Linkage Group LG12"/>
</dbReference>
<comment type="caution">
    <text evidence="2">The sequence shown here is derived from an EMBL/GenBank/DDBJ whole genome shotgun (WGS) entry which is preliminary data.</text>
</comment>
<dbReference type="EMBL" id="WIXP02000012">
    <property type="protein sequence ID" value="KAF6202391.1"/>
    <property type="molecule type" value="Genomic_DNA"/>
</dbReference>
<keyword evidence="3" id="KW-1185">Reference proteome</keyword>
<gene>
    <name evidence="2" type="ORF">GE061_004790</name>
</gene>
<keyword evidence="1" id="KW-0732">Signal</keyword>
<dbReference type="OrthoDB" id="6761907at2759"/>
<proteinExistence type="predicted"/>
<evidence type="ECO:0000256" key="1">
    <source>
        <dbReference type="SAM" id="SignalP"/>
    </source>
</evidence>
<accession>A0A8S9X246</accession>